<dbReference type="CDD" id="cd16936">
    <property type="entry name" value="HATPase_RsbW-like"/>
    <property type="match status" value="1"/>
</dbReference>
<proteinExistence type="predicted"/>
<dbReference type="AlphaFoldDB" id="A0A9W6UYQ5"/>
<organism evidence="3 4">
    <name type="scientific">Kitasatospora phosalacinea</name>
    <dbReference type="NCBI Taxonomy" id="2065"/>
    <lineage>
        <taxon>Bacteria</taxon>
        <taxon>Bacillati</taxon>
        <taxon>Actinomycetota</taxon>
        <taxon>Actinomycetes</taxon>
        <taxon>Kitasatosporales</taxon>
        <taxon>Streptomycetaceae</taxon>
        <taxon>Kitasatospora</taxon>
    </lineage>
</organism>
<sequence length="130" mass="14034">MGWARTLPLSSSVRAGRAWARRHLDELGWTEQAAGTADDVLLTVSELLTNAHLHAHSDAHLVLTWDGSCLYVSVHDGSTHLPRPREAGPDATSGRGMALVDALADDWQARADERGKTVTACFHPPGRPAH</sequence>
<name>A0A9W6UYQ5_9ACTN</name>
<evidence type="ECO:0000256" key="1">
    <source>
        <dbReference type="ARBA" id="ARBA00022527"/>
    </source>
</evidence>
<keyword evidence="1" id="KW-0418">Kinase</keyword>
<keyword evidence="1" id="KW-0723">Serine/threonine-protein kinase</keyword>
<protein>
    <recommendedName>
        <fullName evidence="2">Histidine kinase/HSP90-like ATPase domain-containing protein</fullName>
    </recommendedName>
</protein>
<dbReference type="PANTHER" id="PTHR35526:SF3">
    <property type="entry name" value="ANTI-SIGMA-F FACTOR RSBW"/>
    <property type="match status" value="1"/>
</dbReference>
<gene>
    <name evidence="3" type="ORF">Kpho02_11950</name>
</gene>
<dbReference type="InterPro" id="IPR036890">
    <property type="entry name" value="HATPase_C_sf"/>
</dbReference>
<dbReference type="InterPro" id="IPR050267">
    <property type="entry name" value="Anti-sigma-factor_SerPK"/>
</dbReference>
<dbReference type="EMBL" id="BSSA01000002">
    <property type="protein sequence ID" value="GLW68896.1"/>
    <property type="molecule type" value="Genomic_DNA"/>
</dbReference>
<evidence type="ECO:0000259" key="2">
    <source>
        <dbReference type="Pfam" id="PF13581"/>
    </source>
</evidence>
<comment type="caution">
    <text evidence="3">The sequence shown here is derived from an EMBL/GenBank/DDBJ whole genome shotgun (WGS) entry which is preliminary data.</text>
</comment>
<dbReference type="PANTHER" id="PTHR35526">
    <property type="entry name" value="ANTI-SIGMA-F FACTOR RSBW-RELATED"/>
    <property type="match status" value="1"/>
</dbReference>
<feature type="domain" description="Histidine kinase/HSP90-like ATPase" evidence="2">
    <location>
        <begin position="12"/>
        <end position="121"/>
    </location>
</feature>
<keyword evidence="1" id="KW-0808">Transferase</keyword>
<evidence type="ECO:0000313" key="3">
    <source>
        <dbReference type="EMBL" id="GLW68896.1"/>
    </source>
</evidence>
<dbReference type="Pfam" id="PF13581">
    <property type="entry name" value="HATPase_c_2"/>
    <property type="match status" value="1"/>
</dbReference>
<evidence type="ECO:0000313" key="4">
    <source>
        <dbReference type="Proteomes" id="UP001165041"/>
    </source>
</evidence>
<accession>A0A9W6UYQ5</accession>
<dbReference type="Proteomes" id="UP001165041">
    <property type="component" value="Unassembled WGS sequence"/>
</dbReference>
<dbReference type="Gene3D" id="3.30.565.10">
    <property type="entry name" value="Histidine kinase-like ATPase, C-terminal domain"/>
    <property type="match status" value="1"/>
</dbReference>
<dbReference type="InterPro" id="IPR003594">
    <property type="entry name" value="HATPase_dom"/>
</dbReference>
<reference evidence="3" key="1">
    <citation type="submission" date="2023-02" db="EMBL/GenBank/DDBJ databases">
        <title>Kitasatospora phosalacinea NBRC 14627.</title>
        <authorList>
            <person name="Ichikawa N."/>
            <person name="Sato H."/>
            <person name="Tonouchi N."/>
        </authorList>
    </citation>
    <scope>NUCLEOTIDE SEQUENCE</scope>
    <source>
        <strain evidence="3">NBRC 14627</strain>
    </source>
</reference>
<dbReference type="GO" id="GO:0004674">
    <property type="term" value="F:protein serine/threonine kinase activity"/>
    <property type="evidence" value="ECO:0007669"/>
    <property type="project" value="UniProtKB-KW"/>
</dbReference>
<dbReference type="RefSeq" id="WP_285734339.1">
    <property type="nucleotide sequence ID" value="NZ_BSSA01000002.1"/>
</dbReference>
<dbReference type="SUPFAM" id="SSF55874">
    <property type="entry name" value="ATPase domain of HSP90 chaperone/DNA topoisomerase II/histidine kinase"/>
    <property type="match status" value="1"/>
</dbReference>